<dbReference type="PRINTS" id="PR00398">
    <property type="entry name" value="STRDHORMONER"/>
</dbReference>
<keyword evidence="11" id="KW-0862">Zinc</keyword>
<dbReference type="EMBL" id="CAAE01014573">
    <property type="protein sequence ID" value="CAF99074.1"/>
    <property type="molecule type" value="Genomic_DNA"/>
</dbReference>
<dbReference type="GO" id="GO:0006325">
    <property type="term" value="P:chromatin organization"/>
    <property type="evidence" value="ECO:0007669"/>
    <property type="project" value="UniProtKB-KW"/>
</dbReference>
<dbReference type="GO" id="GO:0031963">
    <property type="term" value="F:nuclear cortisol receptor activity"/>
    <property type="evidence" value="ECO:0007669"/>
    <property type="project" value="UniProtKB-ARBA"/>
</dbReference>
<dbReference type="PROSITE" id="PS51843">
    <property type="entry name" value="NR_LBD"/>
    <property type="match status" value="1"/>
</dbReference>
<gene>
    <name evidence="24" type="ORF">GSTENG00017027001</name>
</gene>
<evidence type="ECO:0000256" key="4">
    <source>
        <dbReference type="ARBA" id="ARBA00004300"/>
    </source>
</evidence>
<feature type="region of interest" description="Disordered" evidence="22">
    <location>
        <begin position="336"/>
        <end position="359"/>
    </location>
</feature>
<feature type="region of interest" description="Disordered" evidence="22">
    <location>
        <begin position="247"/>
        <end position="267"/>
    </location>
</feature>
<dbReference type="GO" id="GO:1990239">
    <property type="term" value="F:steroid hormone binding"/>
    <property type="evidence" value="ECO:0007669"/>
    <property type="project" value="UniProtKB-ARBA"/>
</dbReference>
<evidence type="ECO:0000256" key="18">
    <source>
        <dbReference type="ARBA" id="ARBA00023170"/>
    </source>
</evidence>
<feature type="compositionally biased region" description="Polar residues" evidence="22">
    <location>
        <begin position="248"/>
        <end position="257"/>
    </location>
</feature>
<dbReference type="Pfam" id="PF02155">
    <property type="entry name" value="GCR"/>
    <property type="match status" value="1"/>
</dbReference>
<dbReference type="Pfam" id="PF00105">
    <property type="entry name" value="zf-C4"/>
    <property type="match status" value="1"/>
</dbReference>
<dbReference type="AlphaFoldDB" id="Q4SJV8"/>
<dbReference type="OrthoDB" id="5789523at2759"/>
<sequence>MDKGGVKKVTYRKDDLLSKLVYTESPEEGGLLKVAPHGAMSLTSATSVALPPSQLMQPGQASNGLSSSPLPEERTSLAANVGQLLENPEIKGLTKDQKLQEQQLCLLHTTASLGGQILRDSLQLEASTIDGTQSSMDTLIGGSDPNFFPMKTDDFSMDKRDQDPIDIDPSFEAIEKDGDVHQKLFGDNTLDLLQDFELIGSPSDFYVGDDALLYSLADDSLLGDVSSEKDLKPAVVDSVIGSGALSALNGNDTSPDQSSISTTATSLSSSPSLSVVVKKEKDADFLQLCTPGAIKEEKSSPGQSYCQVQSATSAPEMLGSIVSICGVSTSGGQSYHFGVGPSSGEARQQKHPKPVSNQYLPVTNLSGAWSREGESSAVHKAPEALARSSPYPICFTSFSTLKRLLLLSGPWLVPANISPTLARAVLPSSRSPEISRYLAAVIPAVHAVCEWERFYHRVLPADRRVSSLRPPHRERAGGKSAWFAPTRPRGATMESSPVAAARCSSKEPWKVRAWVSASSWSHVLVGFQSRHPALKDCVVYHVDEGKGINGSPLCASGQHNYLCAGRNDCIIDKIRRKNCPACRFRKCLMAGMNLEGGPRLLTNGSGEGLAARLLLRCTETPQSHLIFALSVSAARKTKKMNRLKGVQQSSPAKPAAPSPPAEARSLVPKCMPQLVPTMLSLLKAIEPETIYAGYDSSVPDTSTRLMTTLNRVGGRQVISAVKWAKALPGFRNLHLDDQMTLLQCSWLFLMSFNLGWRSCQQCNGNMLCFAPDLVINEERMNLPYMADQCKQMLKISSEFVRLQVSHDEYLCMKVLLLLSTVPKDGLKSQAVFDDIRMSYIKELGKAIVKREQNSSQNWQRFYQLTKLLDSMHEMVGGLLNFCFYTFVNKSLSVEFPEMLAEIISNQLPKFKAGSVKPLLFHQR</sequence>
<feature type="domain" description="NR LBD" evidence="23">
    <location>
        <begin position="670"/>
        <end position="904"/>
    </location>
</feature>
<dbReference type="SUPFAM" id="SSF57716">
    <property type="entry name" value="Glucocorticoid receptor-like (DNA-binding domain)"/>
    <property type="match status" value="1"/>
</dbReference>
<evidence type="ECO:0000256" key="17">
    <source>
        <dbReference type="ARBA" id="ARBA00023163"/>
    </source>
</evidence>
<dbReference type="InterPro" id="IPR001628">
    <property type="entry name" value="Znf_hrmn_rcpt"/>
</dbReference>
<dbReference type="GO" id="GO:1990794">
    <property type="term" value="C:basolateral part of cell"/>
    <property type="evidence" value="ECO:0007669"/>
    <property type="project" value="UniProtKB-ARBA"/>
</dbReference>
<reference evidence="24" key="2">
    <citation type="submission" date="2004-02" db="EMBL/GenBank/DDBJ databases">
        <authorList>
            <consortium name="Genoscope"/>
            <consortium name="Whitehead Institute Centre for Genome Research"/>
        </authorList>
    </citation>
    <scope>NUCLEOTIDE SEQUENCE</scope>
</reference>
<evidence type="ECO:0000256" key="14">
    <source>
        <dbReference type="ARBA" id="ARBA00023121"/>
    </source>
</evidence>
<evidence type="ECO:0000256" key="10">
    <source>
        <dbReference type="ARBA" id="ARBA00022771"/>
    </source>
</evidence>
<evidence type="ECO:0000256" key="19">
    <source>
        <dbReference type="ARBA" id="ARBA00023212"/>
    </source>
</evidence>
<dbReference type="InterPro" id="IPR050200">
    <property type="entry name" value="Nuclear_hormone_rcpt_NR3"/>
</dbReference>
<feature type="non-terminal residue" evidence="24">
    <location>
        <position position="1"/>
    </location>
</feature>
<evidence type="ECO:0000256" key="16">
    <source>
        <dbReference type="ARBA" id="ARBA00023128"/>
    </source>
</evidence>
<comment type="subcellular location">
    <subcellularLocation>
        <location evidence="4">Cytoplasm</location>
        <location evidence="4">Cytoskeleton</location>
        <location evidence="4">Microtubule organizing center</location>
        <location evidence="4">Centrosome</location>
    </subcellularLocation>
    <subcellularLocation>
        <location evidence="3">Cytoplasm</location>
        <location evidence="3">Cytoskeleton</location>
        <location evidence="3">Spindle</location>
    </subcellularLocation>
    <subcellularLocation>
        <location evidence="2">Mitochondrion</location>
    </subcellularLocation>
    <subcellularLocation>
        <location evidence="1">Nucleus</location>
    </subcellularLocation>
</comment>
<evidence type="ECO:0000259" key="23">
    <source>
        <dbReference type="PROSITE" id="PS51843"/>
    </source>
</evidence>
<dbReference type="InterPro" id="IPR035500">
    <property type="entry name" value="NHR-like_dom_sf"/>
</dbReference>
<dbReference type="KEGG" id="tng:GSTEN00017027G001"/>
<dbReference type="Gene3D" id="3.30.50.10">
    <property type="entry name" value="Erythroid Transcription Factor GATA-1, subunit A"/>
    <property type="match status" value="1"/>
</dbReference>
<dbReference type="SUPFAM" id="SSF48508">
    <property type="entry name" value="Nuclear receptor ligand-binding domain"/>
    <property type="match status" value="1"/>
</dbReference>
<dbReference type="GO" id="GO:0001046">
    <property type="term" value="F:core promoter sequence-specific DNA binding"/>
    <property type="evidence" value="ECO:0007669"/>
    <property type="project" value="UniProtKB-ARBA"/>
</dbReference>
<dbReference type="SMART" id="SM00399">
    <property type="entry name" value="ZnF_C4"/>
    <property type="match status" value="1"/>
</dbReference>
<evidence type="ECO:0000256" key="1">
    <source>
        <dbReference type="ARBA" id="ARBA00004123"/>
    </source>
</evidence>
<keyword evidence="10" id="KW-0863">Zinc-finger</keyword>
<keyword evidence="19" id="KW-0206">Cytoskeleton</keyword>
<comment type="caution">
    <text evidence="24">The sequence shown here is derived from an EMBL/GenBank/DDBJ whole genome shotgun (WGS) entry which is preliminary data.</text>
</comment>
<keyword evidence="20" id="KW-0539">Nucleus</keyword>
<keyword evidence="8" id="KW-0754">Steroid-binding</keyword>
<keyword evidence="15" id="KW-0238">DNA-binding</keyword>
<dbReference type="SMART" id="SM00430">
    <property type="entry name" value="HOLI"/>
    <property type="match status" value="1"/>
</dbReference>
<dbReference type="GO" id="GO:0051414">
    <property type="term" value="P:response to cortisol"/>
    <property type="evidence" value="ECO:0007669"/>
    <property type="project" value="UniProtKB-ARBA"/>
</dbReference>
<dbReference type="InterPro" id="IPR001723">
    <property type="entry name" value="Nuclear_hrmn_rcpt"/>
</dbReference>
<evidence type="ECO:0000256" key="7">
    <source>
        <dbReference type="ARBA" id="ARBA00022490"/>
    </source>
</evidence>
<evidence type="ECO:0000256" key="6">
    <source>
        <dbReference type="ARBA" id="ARBA00015625"/>
    </source>
</evidence>
<keyword evidence="17" id="KW-0804">Transcription</keyword>
<feature type="region of interest" description="Disordered" evidence="22">
    <location>
        <begin position="641"/>
        <end position="664"/>
    </location>
</feature>
<feature type="compositionally biased region" description="Polar residues" evidence="22">
    <location>
        <begin position="54"/>
        <end position="69"/>
    </location>
</feature>
<evidence type="ECO:0000256" key="21">
    <source>
        <dbReference type="ARBA" id="ARBA00031162"/>
    </source>
</evidence>
<dbReference type="GO" id="GO:0005634">
    <property type="term" value="C:nucleus"/>
    <property type="evidence" value="ECO:0007669"/>
    <property type="project" value="UniProtKB-SubCell"/>
</dbReference>
<dbReference type="PRINTS" id="PR00528">
    <property type="entry name" value="GLCORTICOIDR"/>
</dbReference>
<dbReference type="Pfam" id="PF00104">
    <property type="entry name" value="Hormone_recep"/>
    <property type="match status" value="1"/>
</dbReference>
<evidence type="ECO:0000256" key="22">
    <source>
        <dbReference type="SAM" id="MobiDB-lite"/>
    </source>
</evidence>
<evidence type="ECO:0000256" key="12">
    <source>
        <dbReference type="ARBA" id="ARBA00022853"/>
    </source>
</evidence>
<feature type="region of interest" description="Disordered" evidence="22">
    <location>
        <begin position="52"/>
        <end position="72"/>
    </location>
</feature>
<keyword evidence="18" id="KW-0675">Receptor</keyword>
<feature type="compositionally biased region" description="Low complexity" evidence="22">
    <location>
        <begin position="258"/>
        <end position="267"/>
    </location>
</feature>
<dbReference type="InterPro" id="IPR013088">
    <property type="entry name" value="Znf_NHR/GATA"/>
</dbReference>
<dbReference type="GO" id="GO:0005819">
    <property type="term" value="C:spindle"/>
    <property type="evidence" value="ECO:0007669"/>
    <property type="project" value="UniProtKB-SubCell"/>
</dbReference>
<comment type="similarity">
    <text evidence="5">Belongs to the nuclear hormone receptor family. NR3 subfamily.</text>
</comment>
<dbReference type="GO" id="GO:0005739">
    <property type="term" value="C:mitochondrion"/>
    <property type="evidence" value="ECO:0007669"/>
    <property type="project" value="UniProtKB-SubCell"/>
</dbReference>
<keyword evidence="7" id="KW-0963">Cytoplasm</keyword>
<accession>Q4SJV8</accession>
<keyword evidence="13" id="KW-0805">Transcription regulation</keyword>
<proteinExistence type="inferred from homology"/>
<name>Q4SJV8_TETNG</name>
<evidence type="ECO:0000256" key="13">
    <source>
        <dbReference type="ARBA" id="ARBA00023015"/>
    </source>
</evidence>
<evidence type="ECO:0000256" key="2">
    <source>
        <dbReference type="ARBA" id="ARBA00004173"/>
    </source>
</evidence>
<dbReference type="FunFam" id="1.10.565.10:FF:000004">
    <property type="entry name" value="Androgen receptor variant"/>
    <property type="match status" value="1"/>
</dbReference>
<evidence type="ECO:0000256" key="9">
    <source>
        <dbReference type="ARBA" id="ARBA00022723"/>
    </source>
</evidence>
<evidence type="ECO:0000256" key="3">
    <source>
        <dbReference type="ARBA" id="ARBA00004186"/>
    </source>
</evidence>
<evidence type="ECO:0000256" key="20">
    <source>
        <dbReference type="ARBA" id="ARBA00023242"/>
    </source>
</evidence>
<dbReference type="PANTHER" id="PTHR48092">
    <property type="entry name" value="KNIRPS-RELATED PROTEIN-RELATED"/>
    <property type="match status" value="1"/>
</dbReference>
<dbReference type="GO" id="GO:0008270">
    <property type="term" value="F:zinc ion binding"/>
    <property type="evidence" value="ECO:0007669"/>
    <property type="project" value="UniProtKB-KW"/>
</dbReference>
<dbReference type="GO" id="GO:0010628">
    <property type="term" value="P:positive regulation of gene expression"/>
    <property type="evidence" value="ECO:0007669"/>
    <property type="project" value="UniProtKB-ARBA"/>
</dbReference>
<evidence type="ECO:0000256" key="5">
    <source>
        <dbReference type="ARBA" id="ARBA00005413"/>
    </source>
</evidence>
<reference evidence="24" key="1">
    <citation type="journal article" date="2004" name="Nature">
        <title>Genome duplication in the teleost fish Tetraodon nigroviridis reveals the early vertebrate proto-karyotype.</title>
        <authorList>
            <person name="Jaillon O."/>
            <person name="Aury J.-M."/>
            <person name="Brunet F."/>
            <person name="Petit J.-L."/>
            <person name="Stange-Thomann N."/>
            <person name="Mauceli E."/>
            <person name="Bouneau L."/>
            <person name="Fischer C."/>
            <person name="Ozouf-Costaz C."/>
            <person name="Bernot A."/>
            <person name="Nicaud S."/>
            <person name="Jaffe D."/>
            <person name="Fisher S."/>
            <person name="Lutfalla G."/>
            <person name="Dossat C."/>
            <person name="Segurens B."/>
            <person name="Dasilva C."/>
            <person name="Salanoubat M."/>
            <person name="Levy M."/>
            <person name="Boudet N."/>
            <person name="Castellano S."/>
            <person name="Anthouard V."/>
            <person name="Jubin C."/>
            <person name="Castelli V."/>
            <person name="Katinka M."/>
            <person name="Vacherie B."/>
            <person name="Biemont C."/>
            <person name="Skalli Z."/>
            <person name="Cattolico L."/>
            <person name="Poulain J."/>
            <person name="De Berardinis V."/>
            <person name="Cruaud C."/>
            <person name="Duprat S."/>
            <person name="Brottier P."/>
            <person name="Coutanceau J.-P."/>
            <person name="Gouzy J."/>
            <person name="Parra G."/>
            <person name="Lardier G."/>
            <person name="Chapple C."/>
            <person name="McKernan K.J."/>
            <person name="McEwan P."/>
            <person name="Bosak S."/>
            <person name="Kellis M."/>
            <person name="Volff J.-N."/>
            <person name="Guigo R."/>
            <person name="Zody M.C."/>
            <person name="Mesirov J."/>
            <person name="Lindblad-Toh K."/>
            <person name="Birren B."/>
            <person name="Nusbaum C."/>
            <person name="Kahn D."/>
            <person name="Robinson-Rechavi M."/>
            <person name="Laudet V."/>
            <person name="Schachter V."/>
            <person name="Quetier F."/>
            <person name="Saurin W."/>
            <person name="Scarpelli C."/>
            <person name="Wincker P."/>
            <person name="Lander E.S."/>
            <person name="Weissenbach J."/>
            <person name="Roest Crollius H."/>
        </authorList>
    </citation>
    <scope>NUCLEOTIDE SEQUENCE [LARGE SCALE GENOMIC DNA]</scope>
</reference>
<evidence type="ECO:0000256" key="15">
    <source>
        <dbReference type="ARBA" id="ARBA00023125"/>
    </source>
</evidence>
<organism evidence="24">
    <name type="scientific">Tetraodon nigroviridis</name>
    <name type="common">Spotted green pufferfish</name>
    <name type="synonym">Chelonodon nigroviridis</name>
    <dbReference type="NCBI Taxonomy" id="99883"/>
    <lineage>
        <taxon>Eukaryota</taxon>
        <taxon>Metazoa</taxon>
        <taxon>Chordata</taxon>
        <taxon>Craniata</taxon>
        <taxon>Vertebrata</taxon>
        <taxon>Euteleostomi</taxon>
        <taxon>Actinopterygii</taxon>
        <taxon>Neopterygii</taxon>
        <taxon>Teleostei</taxon>
        <taxon>Neoteleostei</taxon>
        <taxon>Acanthomorphata</taxon>
        <taxon>Eupercaria</taxon>
        <taxon>Tetraodontiformes</taxon>
        <taxon>Tetradontoidea</taxon>
        <taxon>Tetraodontidae</taxon>
        <taxon>Tetraodon</taxon>
    </lineage>
</organism>
<dbReference type="InterPro" id="IPR000536">
    <property type="entry name" value="Nucl_hrmn_rcpt_lig-bd"/>
</dbReference>
<protein>
    <recommendedName>
        <fullName evidence="6">Glucocorticoid receptor</fullName>
    </recommendedName>
    <alternativeName>
        <fullName evidence="21">Nuclear receptor subfamily 3 group C member 1</fullName>
    </alternativeName>
</protein>
<evidence type="ECO:0000256" key="11">
    <source>
        <dbReference type="ARBA" id="ARBA00022833"/>
    </source>
</evidence>
<keyword evidence="14" id="KW-0446">Lipid-binding</keyword>
<keyword evidence="16" id="KW-0496">Mitochondrion</keyword>
<dbReference type="InterPro" id="IPR001409">
    <property type="entry name" value="Glcrtcd_rcpt"/>
</dbReference>
<evidence type="ECO:0000256" key="8">
    <source>
        <dbReference type="ARBA" id="ARBA00022665"/>
    </source>
</evidence>
<evidence type="ECO:0000313" key="24">
    <source>
        <dbReference type="EMBL" id="CAF99074.1"/>
    </source>
</evidence>
<keyword evidence="12" id="KW-0156">Chromatin regulator</keyword>
<dbReference type="GO" id="GO:0005813">
    <property type="term" value="C:centrosome"/>
    <property type="evidence" value="ECO:0007669"/>
    <property type="project" value="UniProtKB-SubCell"/>
</dbReference>
<keyword evidence="9" id="KW-0479">Metal-binding</keyword>
<dbReference type="Gene3D" id="1.10.565.10">
    <property type="entry name" value="Retinoid X Receptor"/>
    <property type="match status" value="1"/>
</dbReference>